<reference evidence="1" key="2">
    <citation type="journal article" date="2015" name="Data Brief">
        <title>Shoot transcriptome of the giant reed, Arundo donax.</title>
        <authorList>
            <person name="Barrero R.A."/>
            <person name="Guerrero F.D."/>
            <person name="Moolhuijzen P."/>
            <person name="Goolsby J.A."/>
            <person name="Tidwell J."/>
            <person name="Bellgard S.E."/>
            <person name="Bellgard M.I."/>
        </authorList>
    </citation>
    <scope>NUCLEOTIDE SEQUENCE</scope>
    <source>
        <tissue evidence="1">Shoot tissue taken approximately 20 cm above the soil surface</tissue>
    </source>
</reference>
<evidence type="ECO:0000313" key="1">
    <source>
        <dbReference type="EMBL" id="JAD17180.1"/>
    </source>
</evidence>
<organism evidence="1">
    <name type="scientific">Arundo donax</name>
    <name type="common">Giant reed</name>
    <name type="synonym">Donax arundinaceus</name>
    <dbReference type="NCBI Taxonomy" id="35708"/>
    <lineage>
        <taxon>Eukaryota</taxon>
        <taxon>Viridiplantae</taxon>
        <taxon>Streptophyta</taxon>
        <taxon>Embryophyta</taxon>
        <taxon>Tracheophyta</taxon>
        <taxon>Spermatophyta</taxon>
        <taxon>Magnoliopsida</taxon>
        <taxon>Liliopsida</taxon>
        <taxon>Poales</taxon>
        <taxon>Poaceae</taxon>
        <taxon>PACMAD clade</taxon>
        <taxon>Arundinoideae</taxon>
        <taxon>Arundineae</taxon>
        <taxon>Arundo</taxon>
    </lineage>
</organism>
<name>A0A0A8XX10_ARUDO</name>
<dbReference type="AlphaFoldDB" id="A0A0A8XX10"/>
<dbReference type="EMBL" id="GBRH01280715">
    <property type="protein sequence ID" value="JAD17180.1"/>
    <property type="molecule type" value="Transcribed_RNA"/>
</dbReference>
<sequence length="29" mass="3331">MVILVIIYTNFCAYLKVKNHVEILVHLGS</sequence>
<accession>A0A0A8XX10</accession>
<reference evidence="1" key="1">
    <citation type="submission" date="2014-09" db="EMBL/GenBank/DDBJ databases">
        <authorList>
            <person name="Magalhaes I.L.F."/>
            <person name="Oliveira U."/>
            <person name="Santos F.R."/>
            <person name="Vidigal T.H.D.A."/>
            <person name="Brescovit A.D."/>
            <person name="Santos A.J."/>
        </authorList>
    </citation>
    <scope>NUCLEOTIDE SEQUENCE</scope>
    <source>
        <tissue evidence="1">Shoot tissue taken approximately 20 cm above the soil surface</tissue>
    </source>
</reference>
<proteinExistence type="predicted"/>
<protein>
    <submittedName>
        <fullName evidence="1">Uncharacterized protein</fullName>
    </submittedName>
</protein>